<feature type="transmembrane region" description="Helical" evidence="9">
    <location>
        <begin position="373"/>
        <end position="390"/>
    </location>
</feature>
<comment type="subcellular location">
    <subcellularLocation>
        <location evidence="1">Cell membrane</location>
        <topology evidence="1">Multi-pass membrane protein</topology>
    </subcellularLocation>
</comment>
<keyword evidence="6 9" id="KW-1133">Transmembrane helix</keyword>
<organism evidence="11 12">
    <name type="scientific">Candidatus Viridilinea halotolerans</name>
    <dbReference type="NCBI Taxonomy" id="2491704"/>
    <lineage>
        <taxon>Bacteria</taxon>
        <taxon>Bacillati</taxon>
        <taxon>Chloroflexota</taxon>
        <taxon>Chloroflexia</taxon>
        <taxon>Chloroflexales</taxon>
        <taxon>Chloroflexineae</taxon>
        <taxon>Oscillochloridaceae</taxon>
        <taxon>Candidatus Viridilinea</taxon>
    </lineage>
</organism>
<evidence type="ECO:0000313" key="11">
    <source>
        <dbReference type="EMBL" id="RRR67706.1"/>
    </source>
</evidence>
<name>A0A426TTE1_9CHLR</name>
<evidence type="ECO:0000256" key="4">
    <source>
        <dbReference type="ARBA" id="ARBA00022679"/>
    </source>
</evidence>
<dbReference type="AlphaFoldDB" id="A0A426TTE1"/>
<keyword evidence="4" id="KW-0808">Transferase</keyword>
<feature type="transmembrane region" description="Helical" evidence="9">
    <location>
        <begin position="223"/>
        <end position="241"/>
    </location>
</feature>
<proteinExistence type="predicted"/>
<feature type="transmembrane region" description="Helical" evidence="9">
    <location>
        <begin position="315"/>
        <end position="333"/>
    </location>
</feature>
<feature type="region of interest" description="Disordered" evidence="8">
    <location>
        <begin position="468"/>
        <end position="565"/>
    </location>
</feature>
<evidence type="ECO:0000313" key="12">
    <source>
        <dbReference type="Proteomes" id="UP000280307"/>
    </source>
</evidence>
<evidence type="ECO:0000256" key="1">
    <source>
        <dbReference type="ARBA" id="ARBA00004651"/>
    </source>
</evidence>
<feature type="domain" description="Glycosyltransferase RgtA/B/C/D-like" evidence="10">
    <location>
        <begin position="374"/>
        <end position="472"/>
    </location>
</feature>
<keyword evidence="5 9" id="KW-0812">Transmembrane</keyword>
<feature type="transmembrane region" description="Helical" evidence="9">
    <location>
        <begin position="168"/>
        <end position="187"/>
    </location>
</feature>
<feature type="transmembrane region" description="Helical" evidence="9">
    <location>
        <begin position="397"/>
        <end position="415"/>
    </location>
</feature>
<dbReference type="InterPro" id="IPR038731">
    <property type="entry name" value="RgtA/B/C-like"/>
</dbReference>
<accession>A0A426TTE1</accession>
<evidence type="ECO:0000256" key="8">
    <source>
        <dbReference type="SAM" id="MobiDB-lite"/>
    </source>
</evidence>
<dbReference type="GO" id="GO:0009103">
    <property type="term" value="P:lipopolysaccharide biosynthetic process"/>
    <property type="evidence" value="ECO:0007669"/>
    <property type="project" value="UniProtKB-ARBA"/>
</dbReference>
<keyword evidence="7 9" id="KW-0472">Membrane</keyword>
<evidence type="ECO:0000256" key="9">
    <source>
        <dbReference type="SAM" id="Phobius"/>
    </source>
</evidence>
<evidence type="ECO:0000256" key="2">
    <source>
        <dbReference type="ARBA" id="ARBA00022475"/>
    </source>
</evidence>
<dbReference type="InterPro" id="IPR050297">
    <property type="entry name" value="LipidA_mod_glycosyltrf_83"/>
</dbReference>
<dbReference type="Proteomes" id="UP000280307">
    <property type="component" value="Unassembled WGS sequence"/>
</dbReference>
<feature type="non-terminal residue" evidence="11">
    <location>
        <position position="565"/>
    </location>
</feature>
<dbReference type="Pfam" id="PF13231">
    <property type="entry name" value="PMT_2"/>
    <property type="match status" value="1"/>
</dbReference>
<sequence length="565" mass="62166">MKFRLIHAFALILFTLLMLVGGAFGAQPGFVLQAADGHVRQFLARFYALEQHEQAAYRWSAGEAAIFLYGFEGQPALVRLRLAGPREPGAPGALVTLSTQQQTLAQLQTSEHWRDFALLVPTQATGETALVLRSDPFRAPGDPRELGVALQSVGAVALGNMPLQPIRALYLLMLPLLAWLLLVRLGVAPRWALGMGLLVAVLMGLAAAQPTAAGYWLPTLAWPWWPGLPLALLSIWPQLSAGQQRVATWRRSHPWLGMFSLAVAFGALLLMRLGLSPALGLSLLIGGVWFFLMAPAKAHWHAVDSAHHSSLATRHYYLALLLIFALALGLRLVNLDGQPAGLWRDEARHGLQALQIWHDRTYRPIYVVEGADLPALLFYLMAPVVGLLGAEIWSVRLVSAVAGALTPLALAWAAAPILGRRGALTAAALLAWASWSLSMSRWAFPATLDHLLTLTAVGVVWRVGRRTEEQKNRRTEEQGNRGTEEQKNRRTEEQGNRGTEEQQNSRTAEQQNSRTAEQQNSRTAEQQNSRTAEQQNSRTAEQQNSRTAEQQNSRTAEQQNSRTAE</sequence>
<feature type="transmembrane region" description="Helical" evidence="9">
    <location>
        <begin position="194"/>
        <end position="217"/>
    </location>
</feature>
<keyword evidence="3" id="KW-0328">Glycosyltransferase</keyword>
<feature type="transmembrane region" description="Helical" evidence="9">
    <location>
        <begin position="253"/>
        <end position="271"/>
    </location>
</feature>
<protein>
    <submittedName>
        <fullName evidence="11">DUF4887 domain-containing protein</fullName>
    </submittedName>
</protein>
<dbReference type="GO" id="GO:0016763">
    <property type="term" value="F:pentosyltransferase activity"/>
    <property type="evidence" value="ECO:0007669"/>
    <property type="project" value="TreeGrafter"/>
</dbReference>
<evidence type="ECO:0000256" key="3">
    <source>
        <dbReference type="ARBA" id="ARBA00022676"/>
    </source>
</evidence>
<evidence type="ECO:0000256" key="5">
    <source>
        <dbReference type="ARBA" id="ARBA00022692"/>
    </source>
</evidence>
<gene>
    <name evidence="11" type="ORF">EI684_18540</name>
</gene>
<keyword evidence="2" id="KW-1003">Cell membrane</keyword>
<feature type="transmembrane region" description="Helical" evidence="9">
    <location>
        <begin position="442"/>
        <end position="464"/>
    </location>
</feature>
<feature type="transmembrane region" description="Helical" evidence="9">
    <location>
        <begin position="277"/>
        <end position="294"/>
    </location>
</feature>
<evidence type="ECO:0000259" key="10">
    <source>
        <dbReference type="Pfam" id="PF13231"/>
    </source>
</evidence>
<dbReference type="PANTHER" id="PTHR33908">
    <property type="entry name" value="MANNOSYLTRANSFERASE YKCB-RELATED"/>
    <property type="match status" value="1"/>
</dbReference>
<dbReference type="EMBL" id="RSAS01000767">
    <property type="protein sequence ID" value="RRR67706.1"/>
    <property type="molecule type" value="Genomic_DNA"/>
</dbReference>
<dbReference type="PANTHER" id="PTHR33908:SF3">
    <property type="entry name" value="UNDECAPRENYL PHOSPHATE-ALPHA-4-AMINO-4-DEOXY-L-ARABINOSE ARABINOSYL TRANSFERASE"/>
    <property type="match status" value="1"/>
</dbReference>
<comment type="caution">
    <text evidence="11">The sequence shown here is derived from an EMBL/GenBank/DDBJ whole genome shotgun (WGS) entry which is preliminary data.</text>
</comment>
<evidence type="ECO:0000256" key="6">
    <source>
        <dbReference type="ARBA" id="ARBA00022989"/>
    </source>
</evidence>
<reference evidence="11 12" key="1">
    <citation type="submission" date="2018-12" db="EMBL/GenBank/DDBJ databases">
        <title>Genome Sequence of Candidatus Viridilinea halotolerans isolated from saline sulfide-rich spring.</title>
        <authorList>
            <person name="Grouzdev D.S."/>
            <person name="Burganskaya E.I."/>
            <person name="Krutkina M.S."/>
            <person name="Sukhacheva M.V."/>
            <person name="Gorlenko V.M."/>
        </authorList>
    </citation>
    <scope>NUCLEOTIDE SEQUENCE [LARGE SCALE GENOMIC DNA]</scope>
    <source>
        <strain evidence="11">Chok-6</strain>
    </source>
</reference>
<feature type="compositionally biased region" description="Basic and acidic residues" evidence="8">
    <location>
        <begin position="468"/>
        <end position="500"/>
    </location>
</feature>
<feature type="compositionally biased region" description="Polar residues" evidence="8">
    <location>
        <begin position="501"/>
        <end position="565"/>
    </location>
</feature>
<evidence type="ECO:0000256" key="7">
    <source>
        <dbReference type="ARBA" id="ARBA00023136"/>
    </source>
</evidence>
<dbReference type="GO" id="GO:0010041">
    <property type="term" value="P:response to iron(III) ion"/>
    <property type="evidence" value="ECO:0007669"/>
    <property type="project" value="TreeGrafter"/>
</dbReference>
<dbReference type="GO" id="GO:0005886">
    <property type="term" value="C:plasma membrane"/>
    <property type="evidence" value="ECO:0007669"/>
    <property type="project" value="UniProtKB-SubCell"/>
</dbReference>